<dbReference type="InterPro" id="IPR003838">
    <property type="entry name" value="ABC3_permease_C"/>
</dbReference>
<comment type="caution">
    <text evidence="9">The sequence shown here is derived from an EMBL/GenBank/DDBJ whole genome shotgun (WGS) entry which is preliminary data.</text>
</comment>
<feature type="domain" description="ABC3 transporter permease C-terminal" evidence="8">
    <location>
        <begin position="664"/>
        <end position="779"/>
    </location>
</feature>
<feature type="transmembrane region" description="Helical" evidence="7">
    <location>
        <begin position="346"/>
        <end position="366"/>
    </location>
</feature>
<dbReference type="PANTHER" id="PTHR30572:SF4">
    <property type="entry name" value="ABC TRANSPORTER PERMEASE YTRF"/>
    <property type="match status" value="1"/>
</dbReference>
<evidence type="ECO:0000256" key="3">
    <source>
        <dbReference type="ARBA" id="ARBA00022692"/>
    </source>
</evidence>
<sequence length="794" mass="79247">MSRHRLLRRGAVATVVRAGVARRKLHTLVLALVTLAAVTSAVVAGSLLAASAAPFDSAFARQRGAQLALRLDAGAAAPDRLAGTGRLPGVTATAGPFPSATLTPELTGHQPGPQLYLVGRPAPDGPVDDLTMVLGHWPTAPGQVVVSTSYNGPDFALGSTLTTTAGSTLTVVGLASSITGSADAWALPATVTALPDGGRQEQQLYRYTGTPDQARIDADRAALTAALPAGAALGTQSYLDAKLVADENGQSIAPFLLAFGGLGLAMSVIIVASVVSGAVSARLSRIGVLKALGFTPGQVVRAYLMQALLPAALGALLGVLAGNVLAVPLLREDQQTGAGTSLTVSWWVDALVGGGTLLVVALAALLPALRAGRLSAVAALSVGRSPRSGRGRWAHRLTARLPLPRPVRYGLAGPFARPLRSAALVAAVAAGTVAATFATGLTASANAIGGSRDVAAGYSVTVDPLVFPAGGPGQGGPGGGADPVPLDTAQEARLVAAVKAQPGTRTYFAVTGVQGQVSGVSGTVQATLYSGDSLATGPAMVAGHWLTGPGQVVAAQHFLNSTGHRLGDTLTVTAGGTSVRAVIVGTAFASGNGGMGLSADLPELQDGPTAPPVWTYQVALKPGTDQAAYLNGLNAALAPLGVSAAPRQSETPHLVLIVDAMAAMLTAMLLLVAGLGVLNAVLLDTREKVRDLGICKAVGMTPGQVIALVLTSVVGVGLVGGALGVPGGMALHALIMPMVGHGMDSPLPTVVTAVYHAPELLLLGAGGLAVTLLGAALPAGWAARARTAQALRAE</sequence>
<keyword evidence="3 7" id="KW-0812">Transmembrane</keyword>
<comment type="similarity">
    <text evidence="6">Belongs to the ABC-4 integral membrane protein family.</text>
</comment>
<evidence type="ECO:0000313" key="9">
    <source>
        <dbReference type="EMBL" id="TWF73426.1"/>
    </source>
</evidence>
<evidence type="ECO:0000256" key="7">
    <source>
        <dbReference type="SAM" id="Phobius"/>
    </source>
</evidence>
<dbReference type="AlphaFoldDB" id="A0A561SEY3"/>
<evidence type="ECO:0000256" key="5">
    <source>
        <dbReference type="ARBA" id="ARBA00023136"/>
    </source>
</evidence>
<gene>
    <name evidence="9" type="ORF">FHX73_1537</name>
</gene>
<evidence type="ECO:0000256" key="4">
    <source>
        <dbReference type="ARBA" id="ARBA00022989"/>
    </source>
</evidence>
<dbReference type="Pfam" id="PF02687">
    <property type="entry name" value="FtsX"/>
    <property type="match status" value="2"/>
</dbReference>
<feature type="transmembrane region" description="Helical" evidence="7">
    <location>
        <begin position="760"/>
        <end position="783"/>
    </location>
</feature>
<keyword evidence="2" id="KW-1003">Cell membrane</keyword>
<evidence type="ECO:0000256" key="2">
    <source>
        <dbReference type="ARBA" id="ARBA00022475"/>
    </source>
</evidence>
<accession>A0A561SEY3</accession>
<keyword evidence="5 7" id="KW-0472">Membrane</keyword>
<feature type="transmembrane region" description="Helical" evidence="7">
    <location>
        <begin position="422"/>
        <end position="443"/>
    </location>
</feature>
<evidence type="ECO:0000259" key="8">
    <source>
        <dbReference type="Pfam" id="PF02687"/>
    </source>
</evidence>
<protein>
    <submittedName>
        <fullName evidence="9">Putative ABC transport system permease protein</fullName>
    </submittedName>
</protein>
<reference evidence="9 10" key="1">
    <citation type="submission" date="2019-06" db="EMBL/GenBank/DDBJ databases">
        <title>Sequencing the genomes of 1000 actinobacteria strains.</title>
        <authorList>
            <person name="Klenk H.-P."/>
        </authorList>
    </citation>
    <scope>NUCLEOTIDE SEQUENCE [LARGE SCALE GENOMIC DNA]</scope>
    <source>
        <strain evidence="9 10">DSM 44826</strain>
    </source>
</reference>
<feature type="transmembrane region" description="Helical" evidence="7">
    <location>
        <begin position="255"/>
        <end position="281"/>
    </location>
</feature>
<evidence type="ECO:0000256" key="1">
    <source>
        <dbReference type="ARBA" id="ARBA00004651"/>
    </source>
</evidence>
<dbReference type="Proteomes" id="UP000317940">
    <property type="component" value="Unassembled WGS sequence"/>
</dbReference>
<feature type="transmembrane region" description="Helical" evidence="7">
    <location>
        <begin position="302"/>
        <end position="326"/>
    </location>
</feature>
<proteinExistence type="inferred from homology"/>
<evidence type="ECO:0000256" key="6">
    <source>
        <dbReference type="ARBA" id="ARBA00038076"/>
    </source>
</evidence>
<name>A0A561SEY3_9ACTN</name>
<dbReference type="EMBL" id="VIWT01000005">
    <property type="protein sequence ID" value="TWF73426.1"/>
    <property type="molecule type" value="Genomic_DNA"/>
</dbReference>
<dbReference type="RefSeq" id="WP_145910415.1">
    <property type="nucleotide sequence ID" value="NZ_BAAAMZ010000001.1"/>
</dbReference>
<feature type="domain" description="ABC3 transporter permease C-terminal" evidence="8">
    <location>
        <begin position="258"/>
        <end position="375"/>
    </location>
</feature>
<evidence type="ECO:0000313" key="10">
    <source>
        <dbReference type="Proteomes" id="UP000317940"/>
    </source>
</evidence>
<organism evidence="9 10">
    <name type="scientific">Kitasatospora viridis</name>
    <dbReference type="NCBI Taxonomy" id="281105"/>
    <lineage>
        <taxon>Bacteria</taxon>
        <taxon>Bacillati</taxon>
        <taxon>Actinomycetota</taxon>
        <taxon>Actinomycetes</taxon>
        <taxon>Kitasatosporales</taxon>
        <taxon>Streptomycetaceae</taxon>
        <taxon>Kitasatospora</taxon>
    </lineage>
</organism>
<keyword evidence="10" id="KW-1185">Reference proteome</keyword>
<dbReference type="OrthoDB" id="3207485at2"/>
<keyword evidence="4 7" id="KW-1133">Transmembrane helix</keyword>
<comment type="subcellular location">
    <subcellularLocation>
        <location evidence="1">Cell membrane</location>
        <topology evidence="1">Multi-pass membrane protein</topology>
    </subcellularLocation>
</comment>
<dbReference type="PANTHER" id="PTHR30572">
    <property type="entry name" value="MEMBRANE COMPONENT OF TRANSPORTER-RELATED"/>
    <property type="match status" value="1"/>
</dbReference>
<dbReference type="GO" id="GO:0005886">
    <property type="term" value="C:plasma membrane"/>
    <property type="evidence" value="ECO:0007669"/>
    <property type="project" value="UniProtKB-SubCell"/>
</dbReference>
<feature type="transmembrane region" description="Helical" evidence="7">
    <location>
        <begin position="705"/>
        <end position="735"/>
    </location>
</feature>
<dbReference type="InterPro" id="IPR050250">
    <property type="entry name" value="Macrolide_Exporter_MacB"/>
</dbReference>
<feature type="transmembrane region" description="Helical" evidence="7">
    <location>
        <begin position="654"/>
        <end position="684"/>
    </location>
</feature>
<dbReference type="GO" id="GO:0022857">
    <property type="term" value="F:transmembrane transporter activity"/>
    <property type="evidence" value="ECO:0007669"/>
    <property type="project" value="TreeGrafter"/>
</dbReference>